<dbReference type="InterPro" id="IPR013785">
    <property type="entry name" value="Aldolase_TIM"/>
</dbReference>
<reference evidence="6" key="4">
    <citation type="submission" date="2025-09" db="UniProtKB">
        <authorList>
            <consortium name="Ensembl"/>
        </authorList>
    </citation>
    <scope>IDENTIFICATION</scope>
</reference>
<protein>
    <submittedName>
        <fullName evidence="6">4-hydroxy-2-oxoglutarate aldolase, mitochondrial</fullName>
    </submittedName>
</protein>
<reference evidence="6" key="2">
    <citation type="journal article" date="2008" name="Genome Biol.">
        <title>Improved genome assembly and evidence-based global gene model set for the chordate Ciona intestinalis: new insight into intron and operon populations.</title>
        <authorList>
            <person name="Satou Y."/>
            <person name="Mineta K."/>
            <person name="Ogasawara M."/>
            <person name="Sasakura Y."/>
            <person name="Shoguchi E."/>
            <person name="Ueno K."/>
            <person name="Yamada L."/>
            <person name="Matsumoto J."/>
            <person name="Wasserscheid J."/>
            <person name="Dewar K."/>
            <person name="Wiley G.B."/>
            <person name="Macmil S.L."/>
            <person name="Roe B.A."/>
            <person name="Zeller R.W."/>
            <person name="Hastings K.E."/>
            <person name="Lemaire P."/>
            <person name="Lindquist E."/>
            <person name="Endo T."/>
            <person name="Hotta K."/>
            <person name="Inaba K."/>
        </authorList>
    </citation>
    <scope>NUCLEOTIDE SEQUENCE [LARGE SCALE GENOMIC DNA]</scope>
    <source>
        <strain evidence="6">wild type</strain>
    </source>
</reference>
<dbReference type="KEGG" id="cin:100181036"/>
<organism evidence="6 7">
    <name type="scientific">Ciona intestinalis</name>
    <name type="common">Transparent sea squirt</name>
    <name type="synonym">Ascidia intestinalis</name>
    <dbReference type="NCBI Taxonomy" id="7719"/>
    <lineage>
        <taxon>Eukaryota</taxon>
        <taxon>Metazoa</taxon>
        <taxon>Chordata</taxon>
        <taxon>Tunicata</taxon>
        <taxon>Ascidiacea</taxon>
        <taxon>Phlebobranchia</taxon>
        <taxon>Cionidae</taxon>
        <taxon>Ciona</taxon>
    </lineage>
</organism>
<dbReference type="InterPro" id="IPR002220">
    <property type="entry name" value="DapA-like"/>
</dbReference>
<dbReference type="EMBL" id="EAAA01002521">
    <property type="status" value="NOT_ANNOTATED_CDS"/>
    <property type="molecule type" value="Genomic_DNA"/>
</dbReference>
<keyword evidence="2 3" id="KW-0456">Lyase</keyword>
<reference evidence="6" key="3">
    <citation type="submission" date="2025-08" db="UniProtKB">
        <authorList>
            <consortium name="Ensembl"/>
        </authorList>
    </citation>
    <scope>IDENTIFICATION</scope>
</reference>
<evidence type="ECO:0000256" key="1">
    <source>
        <dbReference type="ARBA" id="ARBA00011881"/>
    </source>
</evidence>
<evidence type="ECO:0000256" key="5">
    <source>
        <dbReference type="PIRSR" id="PIRSR001365-2"/>
    </source>
</evidence>
<dbReference type="RefSeq" id="XP_002124927.1">
    <property type="nucleotide sequence ID" value="XM_002124891.5"/>
</dbReference>
<evidence type="ECO:0000256" key="4">
    <source>
        <dbReference type="PIRSR" id="PIRSR001365-1"/>
    </source>
</evidence>
<keyword evidence="7" id="KW-1185">Reference proteome</keyword>
<evidence type="ECO:0000256" key="2">
    <source>
        <dbReference type="ARBA" id="ARBA00023239"/>
    </source>
</evidence>
<dbReference type="Ensembl" id="ENSCINT00000035688.1">
    <property type="protein sequence ID" value="ENSCINP00000036436.1"/>
    <property type="gene ID" value="ENSCING00000023328.1"/>
</dbReference>
<gene>
    <name evidence="6" type="primary">LOC100181036</name>
</gene>
<dbReference type="Proteomes" id="UP000008144">
    <property type="component" value="Chromosome 7"/>
</dbReference>
<dbReference type="OMA" id="GMDACVP"/>
<name>H2Y3F1_CIOIN</name>
<dbReference type="OrthoDB" id="191315at2759"/>
<evidence type="ECO:0000313" key="7">
    <source>
        <dbReference type="Proteomes" id="UP000008144"/>
    </source>
</evidence>
<feature type="active site" description="Proton donor/acceptor" evidence="4">
    <location>
        <position position="162"/>
    </location>
</feature>
<dbReference type="AlphaFoldDB" id="H2Y3F1"/>
<comment type="similarity">
    <text evidence="3">Belongs to the DapA family.</text>
</comment>
<dbReference type="PANTHER" id="PTHR12128:SF66">
    <property type="entry name" value="4-HYDROXY-2-OXOGLUTARATE ALDOLASE, MITOCHONDRIAL"/>
    <property type="match status" value="1"/>
</dbReference>
<dbReference type="STRING" id="7719.ENSCINP00000036436"/>
<dbReference type="FunCoup" id="H2Y3F1">
    <property type="interactions" value="5"/>
</dbReference>
<feature type="binding site" evidence="5">
    <location>
        <position position="233"/>
    </location>
    <ligand>
        <name>pyruvate</name>
        <dbReference type="ChEBI" id="CHEBI:15361"/>
    </ligand>
</feature>
<dbReference type="GeneID" id="100181036"/>
<reference evidence="7" key="1">
    <citation type="journal article" date="2002" name="Science">
        <title>The draft genome of Ciona intestinalis: insights into chordate and vertebrate origins.</title>
        <authorList>
            <person name="Dehal P."/>
            <person name="Satou Y."/>
            <person name="Campbell R.K."/>
            <person name="Chapman J."/>
            <person name="Degnan B."/>
            <person name="De Tomaso A."/>
            <person name="Davidson B."/>
            <person name="Di Gregorio A."/>
            <person name="Gelpke M."/>
            <person name="Goodstein D.M."/>
            <person name="Harafuji N."/>
            <person name="Hastings K.E."/>
            <person name="Ho I."/>
            <person name="Hotta K."/>
            <person name="Huang W."/>
            <person name="Kawashima T."/>
            <person name="Lemaire P."/>
            <person name="Martinez D."/>
            <person name="Meinertzhagen I.A."/>
            <person name="Necula S."/>
            <person name="Nonaka M."/>
            <person name="Putnam N."/>
            <person name="Rash S."/>
            <person name="Saiga H."/>
            <person name="Satake M."/>
            <person name="Terry A."/>
            <person name="Yamada L."/>
            <person name="Wang H.G."/>
            <person name="Awazu S."/>
            <person name="Azumi K."/>
            <person name="Boore J."/>
            <person name="Branno M."/>
            <person name="Chin-Bow S."/>
            <person name="DeSantis R."/>
            <person name="Doyle S."/>
            <person name="Francino P."/>
            <person name="Keys D.N."/>
            <person name="Haga S."/>
            <person name="Hayashi H."/>
            <person name="Hino K."/>
            <person name="Imai K.S."/>
            <person name="Inaba K."/>
            <person name="Kano S."/>
            <person name="Kobayashi K."/>
            <person name="Kobayashi M."/>
            <person name="Lee B.I."/>
            <person name="Makabe K.W."/>
            <person name="Manohar C."/>
            <person name="Matassi G."/>
            <person name="Medina M."/>
            <person name="Mochizuki Y."/>
            <person name="Mount S."/>
            <person name="Morishita T."/>
            <person name="Miura S."/>
            <person name="Nakayama A."/>
            <person name="Nishizaka S."/>
            <person name="Nomoto H."/>
            <person name="Ohta F."/>
            <person name="Oishi K."/>
            <person name="Rigoutsos I."/>
            <person name="Sano M."/>
            <person name="Sasaki A."/>
            <person name="Sasakura Y."/>
            <person name="Shoguchi E."/>
            <person name="Shin-i T."/>
            <person name="Spagnuolo A."/>
            <person name="Stainier D."/>
            <person name="Suzuki M.M."/>
            <person name="Tassy O."/>
            <person name="Takatori N."/>
            <person name="Tokuoka M."/>
            <person name="Yagi K."/>
            <person name="Yoshizaki F."/>
            <person name="Wada S."/>
            <person name="Zhang C."/>
            <person name="Hyatt P.D."/>
            <person name="Larimer F."/>
            <person name="Detter C."/>
            <person name="Doggett N."/>
            <person name="Glavina T."/>
            <person name="Hawkins T."/>
            <person name="Richardson P."/>
            <person name="Lucas S."/>
            <person name="Kohara Y."/>
            <person name="Levine M."/>
            <person name="Satoh N."/>
            <person name="Rokhsar D.S."/>
        </authorList>
    </citation>
    <scope>NUCLEOTIDE SEQUENCE [LARGE SCALE GENOMIC DNA]</scope>
</reference>
<accession>A0A1W2W5G5</accession>
<dbReference type="GO" id="GO:0008700">
    <property type="term" value="F:(R,S)-4-hydroxy-2-oxoglutarate aldolase activity"/>
    <property type="evidence" value="ECO:0000318"/>
    <property type="project" value="GO_Central"/>
</dbReference>
<dbReference type="PRINTS" id="PR00146">
    <property type="entry name" value="DHPICSNTHASE"/>
</dbReference>
<dbReference type="CDD" id="cd00408">
    <property type="entry name" value="DHDPS-like"/>
    <property type="match status" value="1"/>
</dbReference>
<sequence>MLKISRKLLISATGRNSPQTQRFVSKVNLQGILPPITTPFNDDESVAYDKLSHNLNIWNSINFRGYVVQGSNGEFPYLTPDERVNVVKHVKKNIPDNKVLVAGSGCESTSATIEMTMKMGDNGADAVLVVTPSFYKNQMNSQALMKHYVKVADASNMPVILYSVPGNTGINIPLEALAELSQHPNIIGTKESGGDVTRIGEIVRLTKQHDFQVIAGSAGFMYAAYVVGAVGGVCAVGNILGKQVVDLHHMIMDGRWDDARELQHRLIAPNSAVTAKYGVPGLKTAMAWYGLYGGSPRYPLQQLTEPQVLDLRKILVDSGFL</sequence>
<dbReference type="SMART" id="SM01130">
    <property type="entry name" value="DHDPS"/>
    <property type="match status" value="1"/>
</dbReference>
<comment type="subunit">
    <text evidence="1">Homotetramer.</text>
</comment>
<feature type="active site" description="Schiff-base intermediate with substrate" evidence="4">
    <location>
        <position position="190"/>
    </location>
</feature>
<evidence type="ECO:0000313" key="6">
    <source>
        <dbReference type="Ensembl" id="ENSCINP00000036436.1"/>
    </source>
</evidence>
<accession>H2Y3F1</accession>
<dbReference type="Pfam" id="PF00701">
    <property type="entry name" value="DHDPS"/>
    <property type="match status" value="1"/>
</dbReference>
<dbReference type="GO" id="GO:0005739">
    <property type="term" value="C:mitochondrion"/>
    <property type="evidence" value="ECO:0000318"/>
    <property type="project" value="GO_Central"/>
</dbReference>
<proteinExistence type="inferred from homology"/>
<dbReference type="GO" id="GO:0009436">
    <property type="term" value="P:glyoxylate catabolic process"/>
    <property type="evidence" value="ECO:0000318"/>
    <property type="project" value="GO_Central"/>
</dbReference>
<dbReference type="InParanoid" id="H2Y3F1"/>
<dbReference type="HOGENOM" id="CLU_049343_0_1_1"/>
<dbReference type="Gene3D" id="3.20.20.70">
    <property type="entry name" value="Aldolase class I"/>
    <property type="match status" value="1"/>
</dbReference>
<dbReference type="PANTHER" id="PTHR12128">
    <property type="entry name" value="DIHYDRODIPICOLINATE SYNTHASE"/>
    <property type="match status" value="1"/>
</dbReference>
<dbReference type="GeneTree" id="ENSGT00530000063604"/>
<evidence type="ECO:0000256" key="3">
    <source>
        <dbReference type="PIRNR" id="PIRNR001365"/>
    </source>
</evidence>
<dbReference type="PIRSF" id="PIRSF001365">
    <property type="entry name" value="DHDPS"/>
    <property type="match status" value="1"/>
</dbReference>
<dbReference type="SUPFAM" id="SSF51569">
    <property type="entry name" value="Aldolase"/>
    <property type="match status" value="1"/>
</dbReference>